<dbReference type="InterPro" id="IPR003838">
    <property type="entry name" value="ABC3_permease_C"/>
</dbReference>
<evidence type="ECO:0000256" key="7">
    <source>
        <dbReference type="SAM" id="Phobius"/>
    </source>
</evidence>
<feature type="transmembrane region" description="Helical" evidence="7">
    <location>
        <begin position="20"/>
        <end position="43"/>
    </location>
</feature>
<evidence type="ECO:0000259" key="8">
    <source>
        <dbReference type="Pfam" id="PF02687"/>
    </source>
</evidence>
<feature type="transmembrane region" description="Helical" evidence="7">
    <location>
        <begin position="275"/>
        <end position="295"/>
    </location>
</feature>
<evidence type="ECO:0000256" key="3">
    <source>
        <dbReference type="ARBA" id="ARBA00022692"/>
    </source>
</evidence>
<evidence type="ECO:0000256" key="2">
    <source>
        <dbReference type="ARBA" id="ARBA00022475"/>
    </source>
</evidence>
<reference evidence="10 11" key="1">
    <citation type="journal article" date="2012" name="PLoS ONE">
        <title>The purine-utilizing bacterium Clostridium acidurici 9a: a genome-guided metabolic reconsideration.</title>
        <authorList>
            <person name="Hartwich K."/>
            <person name="Poehlein A."/>
            <person name="Daniel R."/>
        </authorList>
    </citation>
    <scope>NUCLEOTIDE SEQUENCE [LARGE SCALE GENOMIC DNA]</scope>
    <source>
        <strain evidence="11">ATCC 7906 / DSM 604 / BCRC 14475 / CIP 104303 / KCTC 5404 / NCIMB 10678 / 9a</strain>
    </source>
</reference>
<keyword evidence="5 7" id="KW-0472">Membrane</keyword>
<feature type="domain" description="MacB-like periplasmic core" evidence="9">
    <location>
        <begin position="19"/>
        <end position="236"/>
    </location>
</feature>
<keyword evidence="2" id="KW-1003">Cell membrane</keyword>
<dbReference type="PATRIC" id="fig|1128398.3.peg.1225"/>
<dbReference type="GO" id="GO:0005886">
    <property type="term" value="C:plasma membrane"/>
    <property type="evidence" value="ECO:0007669"/>
    <property type="project" value="UniProtKB-SubCell"/>
</dbReference>
<feature type="transmembrane region" description="Helical" evidence="7">
    <location>
        <begin position="837"/>
        <end position="857"/>
    </location>
</feature>
<feature type="transmembrane region" description="Helical" evidence="7">
    <location>
        <begin position="800"/>
        <end position="822"/>
    </location>
</feature>
<evidence type="ECO:0000256" key="4">
    <source>
        <dbReference type="ARBA" id="ARBA00022989"/>
    </source>
</evidence>
<dbReference type="eggNOG" id="COG4591">
    <property type="taxonomic scope" value="Bacteria"/>
</dbReference>
<sequence length="875" mass="98904">MKSYKDITYRYLKGQRNRTLLTILGIVLSVALISSIGTIMLSAKNASVEDAIRRVGSYHANFKNIDKMNADKLVNHTGISESGRMTFEGSAIVRESTEQERKKYGIDIPYRYIDISAYEQEALDMVTYNLKEGRLPESSDEIAIEHWMLSYFDKDIKLGDKLKLTIGNRVGLENEEKKETFEKKKKKDYTLVGIIEPEYFWRGNLVTTGITIMDEKTDAKSSYNVYVKVPDIKNANEKIKSIAKNIGESEENIEYNNRLLRLSAESMNETFNESVIALLIFVISIIMICTIAVIYNSFNISVLERTNQFGLLRSVGATPEQIREIVLKEAFILSVIGIPLGLFLGLFAMKAVLYIISLLKLSINALDYMKITISRSVFLISSIIGLITVFLSAIAPARRAGKVSPLEAVKNTGSIKKESMGKGRKRIFIRKILGVEGEIAYKNLTRNRKRFIITVFSMVISISLFIIFSSFSNYMSKAGAIDKDELGDFMLYGSMGDETDEIYSKLKKVTDVERVYKINKDQGEILIEENKITKKLKEMSSESFKVERDNLVKVDGIEIFTIGDDNFEMLKSVLEKGSLDVKELNEQNGVLVINNTRVYNQDTNKRSLIKGYNLDVGDKLLYSSRKVDNTGVEKRYDELKVMGILEKVIFENTLGNTHMSGGMSIITTEQVWKELFNRDKENQEPNSAKSVSEEISMMIIQMAEGGNNESITPYLNDLEENIKEFSYIDFSEMARESRKAEAIMNIFLYGFVAIITLISSINIINTISTNIMLRTKEIATIKAVGMTQFGVKAMIALESLYYGIYASIIGGTVGTLLAYMLYRITFRISEFEWTMPWQSIIIACLGSTIIALLSGIYPIKKINDKIIVESIKAEN</sequence>
<keyword evidence="11" id="KW-1185">Reference proteome</keyword>
<feature type="transmembrane region" description="Helical" evidence="7">
    <location>
        <begin position="451"/>
        <end position="471"/>
    </location>
</feature>
<evidence type="ECO:0000256" key="5">
    <source>
        <dbReference type="ARBA" id="ARBA00023136"/>
    </source>
</evidence>
<feature type="domain" description="ABC3 transporter permease C-terminal" evidence="8">
    <location>
        <begin position="280"/>
        <end position="405"/>
    </location>
</feature>
<feature type="domain" description="ABC3 transporter permease C-terminal" evidence="8">
    <location>
        <begin position="751"/>
        <end position="862"/>
    </location>
</feature>
<feature type="transmembrane region" description="Helical" evidence="7">
    <location>
        <begin position="742"/>
        <end position="764"/>
    </location>
</feature>
<feature type="transmembrane region" description="Helical" evidence="7">
    <location>
        <begin position="330"/>
        <end position="356"/>
    </location>
</feature>
<proteinExistence type="inferred from homology"/>
<dbReference type="HOGENOM" id="CLU_010964_2_1_9"/>
<accession>K0AWL8</accession>
<dbReference type="PANTHER" id="PTHR30572:SF4">
    <property type="entry name" value="ABC TRANSPORTER PERMEASE YTRF"/>
    <property type="match status" value="1"/>
</dbReference>
<dbReference type="RefSeq" id="WP_014967360.1">
    <property type="nucleotide sequence ID" value="NC_018664.1"/>
</dbReference>
<dbReference type="Pfam" id="PF12704">
    <property type="entry name" value="MacB_PCD"/>
    <property type="match status" value="1"/>
</dbReference>
<dbReference type="Proteomes" id="UP000006094">
    <property type="component" value="Chromosome"/>
</dbReference>
<keyword evidence="3 7" id="KW-0812">Transmembrane</keyword>
<feature type="transmembrane region" description="Helical" evidence="7">
    <location>
        <begin position="376"/>
        <end position="395"/>
    </location>
</feature>
<dbReference type="InterPro" id="IPR050250">
    <property type="entry name" value="Macrolide_Exporter_MacB"/>
</dbReference>
<evidence type="ECO:0000256" key="1">
    <source>
        <dbReference type="ARBA" id="ARBA00004651"/>
    </source>
</evidence>
<dbReference type="InterPro" id="IPR025857">
    <property type="entry name" value="MacB_PCD"/>
</dbReference>
<evidence type="ECO:0000256" key="6">
    <source>
        <dbReference type="ARBA" id="ARBA00038076"/>
    </source>
</evidence>
<evidence type="ECO:0000259" key="9">
    <source>
        <dbReference type="Pfam" id="PF12704"/>
    </source>
</evidence>
<dbReference type="KEGG" id="cad:Curi_c12110"/>
<dbReference type="STRING" id="1128398.Curi_c12110"/>
<dbReference type="PANTHER" id="PTHR30572">
    <property type="entry name" value="MEMBRANE COMPONENT OF TRANSPORTER-RELATED"/>
    <property type="match status" value="1"/>
</dbReference>
<name>K0AWL8_GOTA9</name>
<dbReference type="eggNOG" id="COG0577">
    <property type="taxonomic scope" value="Bacteria"/>
</dbReference>
<protein>
    <submittedName>
        <fullName evidence="10">ABC transporter permease protein</fullName>
    </submittedName>
</protein>
<dbReference type="Pfam" id="PF02687">
    <property type="entry name" value="FtsX"/>
    <property type="match status" value="2"/>
</dbReference>
<evidence type="ECO:0000313" key="11">
    <source>
        <dbReference type="Proteomes" id="UP000006094"/>
    </source>
</evidence>
<gene>
    <name evidence="10" type="ordered locus">Curi_c12110</name>
</gene>
<comment type="similarity">
    <text evidence="6">Belongs to the ABC-4 integral membrane protein family.</text>
</comment>
<dbReference type="EMBL" id="CP003326">
    <property type="protein sequence ID" value="AFS78223.1"/>
    <property type="molecule type" value="Genomic_DNA"/>
</dbReference>
<keyword evidence="4 7" id="KW-1133">Transmembrane helix</keyword>
<organism evidence="10 11">
    <name type="scientific">Gottschalkia acidurici (strain ATCC 7906 / DSM 604 / BCRC 14475 / CIP 104303 / KCTC 5404 / NCIMB 10678 / 9a)</name>
    <name type="common">Clostridium acidurici</name>
    <dbReference type="NCBI Taxonomy" id="1128398"/>
    <lineage>
        <taxon>Bacteria</taxon>
        <taxon>Bacillati</taxon>
        <taxon>Bacillota</taxon>
        <taxon>Tissierellia</taxon>
        <taxon>Tissierellales</taxon>
        <taxon>Gottschalkiaceae</taxon>
        <taxon>Gottschalkia</taxon>
    </lineage>
</organism>
<dbReference type="AlphaFoldDB" id="K0AWL8"/>
<evidence type="ECO:0000313" key="10">
    <source>
        <dbReference type="EMBL" id="AFS78223.1"/>
    </source>
</evidence>
<comment type="subcellular location">
    <subcellularLocation>
        <location evidence="1">Cell membrane</location>
        <topology evidence="1">Multi-pass membrane protein</topology>
    </subcellularLocation>
</comment>
<dbReference type="GO" id="GO:0022857">
    <property type="term" value="F:transmembrane transporter activity"/>
    <property type="evidence" value="ECO:0007669"/>
    <property type="project" value="TreeGrafter"/>
</dbReference>